<protein>
    <recommendedName>
        <fullName evidence="1 8">tRNA-dihydrouridine(47) synthase [NAD(P)(+)]</fullName>
        <ecNumber evidence="8">1.3.1.-</ecNumber>
    </recommendedName>
    <alternativeName>
        <fullName evidence="8">tRNA-dihydrouridine synthase 3</fullName>
    </alternativeName>
</protein>
<feature type="domain" description="C3H1-type" evidence="10">
    <location>
        <begin position="104"/>
        <end position="129"/>
    </location>
</feature>
<comment type="cofactor">
    <cofactor evidence="8">
        <name>FMN</name>
        <dbReference type="ChEBI" id="CHEBI:58210"/>
    </cofactor>
</comment>
<dbReference type="PROSITE" id="PS50103">
    <property type="entry name" value="ZF_C3H1"/>
    <property type="match status" value="2"/>
</dbReference>
<evidence type="ECO:0000256" key="7">
    <source>
        <dbReference type="PROSITE-ProRule" id="PRU00723"/>
    </source>
</evidence>
<dbReference type="GO" id="GO:0006397">
    <property type="term" value="P:mRNA processing"/>
    <property type="evidence" value="ECO:0007669"/>
    <property type="project" value="UniProtKB-KW"/>
</dbReference>
<comment type="similarity">
    <text evidence="8">Belongs to the dus family. Dus3 subfamily.</text>
</comment>
<evidence type="ECO:0000256" key="1">
    <source>
        <dbReference type="ARBA" id="ARBA00012376"/>
    </source>
</evidence>
<gene>
    <name evidence="11" type="ORF">DYB28_010281</name>
</gene>
<feature type="compositionally biased region" description="Basic and acidic residues" evidence="9">
    <location>
        <begin position="25"/>
        <end position="52"/>
    </location>
</feature>
<dbReference type="AlphaFoldDB" id="A0A9X8E2I8"/>
<proteinExistence type="inferred from homology"/>
<dbReference type="SUPFAM" id="SSF51395">
    <property type="entry name" value="FMN-linked oxidoreductases"/>
    <property type="match status" value="1"/>
</dbReference>
<evidence type="ECO:0000256" key="4">
    <source>
        <dbReference type="ARBA" id="ARBA00048342"/>
    </source>
</evidence>
<feature type="region of interest" description="Disordered" evidence="9">
    <location>
        <begin position="1"/>
        <end position="65"/>
    </location>
</feature>
<dbReference type="Proteomes" id="UP000275652">
    <property type="component" value="Unassembled WGS sequence"/>
</dbReference>
<dbReference type="Gene3D" id="4.10.1000.10">
    <property type="entry name" value="Zinc finger, CCCH-type"/>
    <property type="match status" value="1"/>
</dbReference>
<dbReference type="PANTHER" id="PTHR45846:SF1">
    <property type="entry name" value="TRNA-DIHYDROURIDINE(47) SYNTHASE [NAD(P)(+)]-LIKE"/>
    <property type="match status" value="1"/>
</dbReference>
<dbReference type="GO" id="GO:0050660">
    <property type="term" value="F:flavin adenine dinucleotide binding"/>
    <property type="evidence" value="ECO:0007669"/>
    <property type="project" value="UniProtKB-UniRule"/>
</dbReference>
<comment type="caution">
    <text evidence="11">The sequence shown here is derived from an EMBL/GenBank/DDBJ whole genome shotgun (WGS) entry which is preliminary data.</text>
</comment>
<keyword evidence="8" id="KW-0285">Flavoprotein</keyword>
<comment type="catalytic activity">
    <reaction evidence="4">
        <text>a 5,6-dihydrouridine in mRNA + NAD(+) = a uridine in mRNA + NADH + H(+)</text>
        <dbReference type="Rhea" id="RHEA:69851"/>
        <dbReference type="Rhea" id="RHEA-COMP:14658"/>
        <dbReference type="Rhea" id="RHEA-COMP:17789"/>
        <dbReference type="ChEBI" id="CHEBI:15378"/>
        <dbReference type="ChEBI" id="CHEBI:57540"/>
        <dbReference type="ChEBI" id="CHEBI:57945"/>
        <dbReference type="ChEBI" id="CHEBI:65315"/>
        <dbReference type="ChEBI" id="CHEBI:74443"/>
    </reaction>
    <physiologicalReaction direction="right-to-left" evidence="4">
        <dbReference type="Rhea" id="RHEA:69853"/>
    </physiologicalReaction>
</comment>
<feature type="domain" description="C3H1-type" evidence="10">
    <location>
        <begin position="63"/>
        <end position="91"/>
    </location>
</feature>
<dbReference type="Pfam" id="PF01207">
    <property type="entry name" value="Dus"/>
    <property type="match status" value="1"/>
</dbReference>
<dbReference type="GO" id="GO:0003723">
    <property type="term" value="F:RNA binding"/>
    <property type="evidence" value="ECO:0007669"/>
    <property type="project" value="TreeGrafter"/>
</dbReference>
<keyword evidence="7 8" id="KW-0863">Zinc-finger</keyword>
<dbReference type="Gene3D" id="3.20.20.70">
    <property type="entry name" value="Aldolase class I"/>
    <property type="match status" value="1"/>
</dbReference>
<feature type="non-terminal residue" evidence="11">
    <location>
        <position position="1"/>
    </location>
</feature>
<dbReference type="InterPro" id="IPR035587">
    <property type="entry name" value="DUS-like_FMN-bd"/>
</dbReference>
<reference evidence="11 12" key="1">
    <citation type="journal article" date="2018" name="J. Invertebr. Pathol.">
        <title>New genotyping method for the causative agent of crayfish plague (Aphanomyces astaci) based on whole genome data.</title>
        <authorList>
            <person name="Minardi D."/>
            <person name="Studholme D.J."/>
            <person name="van der Giezen M."/>
            <person name="Pretto T."/>
            <person name="Oidtmann B."/>
        </authorList>
    </citation>
    <scope>NUCLEOTIDE SEQUENCE [LARGE SCALE GENOMIC DNA]</scope>
    <source>
        <strain evidence="11 12">KB13</strain>
    </source>
</reference>
<dbReference type="EMBL" id="QUTI01021802">
    <property type="protein sequence ID" value="RLO08354.1"/>
    <property type="molecule type" value="Genomic_DNA"/>
</dbReference>
<dbReference type="InterPro" id="IPR000571">
    <property type="entry name" value="Znf_CCCH"/>
</dbReference>
<evidence type="ECO:0000256" key="6">
    <source>
        <dbReference type="ARBA" id="ARBA00049513"/>
    </source>
</evidence>
<evidence type="ECO:0000313" key="11">
    <source>
        <dbReference type="EMBL" id="RLO08354.1"/>
    </source>
</evidence>
<dbReference type="PANTHER" id="PTHR45846">
    <property type="entry name" value="TRNA-DIHYDROURIDINE(47) SYNTHASE [NAD(P)(+)]-LIKE"/>
    <property type="match status" value="1"/>
</dbReference>
<evidence type="ECO:0000256" key="5">
    <source>
        <dbReference type="ARBA" id="ARBA00049447"/>
    </source>
</evidence>
<sequence length="471" mass="51845">LNMDESKELAAVSLPTEVEISAVDSEERRGEAPIKPDLMRDCSDNEERERGTFKKRPRDPTDDPSTVLCRGVAAGEGCSFEDKCKFSHDVADFLKRRPKDLGDTCPVFAANGYCRYGLNCCYGLSHVDANHVNLGTPADFKATEANDLSMDNRNLLRKSTYPFRSVASTYKKKGGMAKKARDFKVLYIGPLTTVGNLPFRRVLKQWGADITCGEMAMTTNLLQGQWALLRRHESEDVFGVQIAGAFGDQTARVCELITREAGAGAALMNRTPKLCEVISGALTGIEVGSFGRATRPGLTVKMRTGWSDKQPLAHKLVPKVQSLRSGADFMNQSVVLNYAMRTNVNVDALTIHGRSRLQRYSKSADWVYVEECANAREAGDGGRQMALIGGGDVLSYEEFHQHLSSGVLDTCMLARGALIKVHRCVDYGRNDLETLMASDQAVDWIKISEMLLGPVPEGFQFVPKHKANAYA</sequence>
<dbReference type="EC" id="1.3.1.-" evidence="8"/>
<keyword evidence="8" id="KW-0560">Oxidoreductase</keyword>
<dbReference type="SMART" id="SM00356">
    <property type="entry name" value="ZnF_C3H1"/>
    <property type="match status" value="2"/>
</dbReference>
<feature type="zinc finger region" description="C3H1-type" evidence="7">
    <location>
        <begin position="63"/>
        <end position="91"/>
    </location>
</feature>
<keyword evidence="2" id="KW-0507">mRNA processing</keyword>
<comment type="catalytic activity">
    <reaction evidence="6">
        <text>5,6-dihydrouridine(47) in tRNA + NADP(+) = uridine(47) in tRNA + NADPH + H(+)</text>
        <dbReference type="Rhea" id="RHEA:53360"/>
        <dbReference type="Rhea" id="RHEA-COMP:13539"/>
        <dbReference type="Rhea" id="RHEA-COMP:13540"/>
        <dbReference type="ChEBI" id="CHEBI:15378"/>
        <dbReference type="ChEBI" id="CHEBI:57783"/>
        <dbReference type="ChEBI" id="CHEBI:58349"/>
        <dbReference type="ChEBI" id="CHEBI:65315"/>
        <dbReference type="ChEBI" id="CHEBI:74443"/>
        <dbReference type="EC" id="1.3.1.89"/>
    </reaction>
    <physiologicalReaction direction="right-to-left" evidence="6">
        <dbReference type="Rhea" id="RHEA:53362"/>
    </physiologicalReaction>
</comment>
<feature type="zinc finger region" description="C3H1-type" evidence="7">
    <location>
        <begin position="104"/>
        <end position="129"/>
    </location>
</feature>
<name>A0A9X8E2I8_APHAT</name>
<keyword evidence="7 8" id="KW-0479">Metal-binding</keyword>
<dbReference type="GO" id="GO:0102265">
    <property type="term" value="F:tRNA-dihydrouridine47 synthase activity"/>
    <property type="evidence" value="ECO:0007669"/>
    <property type="project" value="UniProtKB-EC"/>
</dbReference>
<evidence type="ECO:0000256" key="2">
    <source>
        <dbReference type="ARBA" id="ARBA00022664"/>
    </source>
</evidence>
<evidence type="ECO:0000259" key="10">
    <source>
        <dbReference type="PROSITE" id="PS50103"/>
    </source>
</evidence>
<keyword evidence="7 8" id="KW-0862">Zinc</keyword>
<organism evidence="11 12">
    <name type="scientific">Aphanomyces astaci</name>
    <name type="common">Crayfish plague agent</name>
    <dbReference type="NCBI Taxonomy" id="112090"/>
    <lineage>
        <taxon>Eukaryota</taxon>
        <taxon>Sar</taxon>
        <taxon>Stramenopiles</taxon>
        <taxon>Oomycota</taxon>
        <taxon>Saprolegniomycetes</taxon>
        <taxon>Saprolegniales</taxon>
        <taxon>Verrucalvaceae</taxon>
        <taxon>Aphanomyces</taxon>
    </lineage>
</organism>
<keyword evidence="8" id="KW-0819">tRNA processing</keyword>
<evidence type="ECO:0000256" key="8">
    <source>
        <dbReference type="RuleBase" id="RU291113"/>
    </source>
</evidence>
<dbReference type="CDD" id="cd02801">
    <property type="entry name" value="DUS_like_FMN"/>
    <property type="match status" value="1"/>
</dbReference>
<evidence type="ECO:0000256" key="9">
    <source>
        <dbReference type="SAM" id="MobiDB-lite"/>
    </source>
</evidence>
<keyword evidence="8" id="KW-0288">FMN</keyword>
<dbReference type="InterPro" id="IPR013785">
    <property type="entry name" value="Aldolase_TIM"/>
</dbReference>
<accession>A0A9X8E2I8</accession>
<comment type="catalytic activity">
    <reaction evidence="3">
        <text>5,6-dihydrouridine(47) in tRNA + NAD(+) = uridine(47) in tRNA + NADH + H(+)</text>
        <dbReference type="Rhea" id="RHEA:53364"/>
        <dbReference type="Rhea" id="RHEA-COMP:13539"/>
        <dbReference type="Rhea" id="RHEA-COMP:13540"/>
        <dbReference type="ChEBI" id="CHEBI:15378"/>
        <dbReference type="ChEBI" id="CHEBI:57540"/>
        <dbReference type="ChEBI" id="CHEBI:57945"/>
        <dbReference type="ChEBI" id="CHEBI:65315"/>
        <dbReference type="ChEBI" id="CHEBI:74443"/>
        <dbReference type="EC" id="1.3.1.89"/>
    </reaction>
    <physiologicalReaction direction="right-to-left" evidence="3">
        <dbReference type="Rhea" id="RHEA:53366"/>
    </physiologicalReaction>
</comment>
<evidence type="ECO:0000313" key="12">
    <source>
        <dbReference type="Proteomes" id="UP000275652"/>
    </source>
</evidence>
<evidence type="ECO:0000256" key="3">
    <source>
        <dbReference type="ARBA" id="ARBA00048266"/>
    </source>
</evidence>
<dbReference type="GO" id="GO:0008270">
    <property type="term" value="F:zinc ion binding"/>
    <property type="evidence" value="ECO:0007669"/>
    <property type="project" value="UniProtKB-KW"/>
</dbReference>
<comment type="catalytic activity">
    <reaction evidence="5">
        <text>a 5,6-dihydrouridine in mRNA + NADP(+) = a uridine in mRNA + NADPH + H(+)</text>
        <dbReference type="Rhea" id="RHEA:69855"/>
        <dbReference type="Rhea" id="RHEA-COMP:14658"/>
        <dbReference type="Rhea" id="RHEA-COMP:17789"/>
        <dbReference type="ChEBI" id="CHEBI:15378"/>
        <dbReference type="ChEBI" id="CHEBI:57783"/>
        <dbReference type="ChEBI" id="CHEBI:58349"/>
        <dbReference type="ChEBI" id="CHEBI:65315"/>
        <dbReference type="ChEBI" id="CHEBI:74443"/>
    </reaction>
    <physiologicalReaction direction="right-to-left" evidence="5">
        <dbReference type="Rhea" id="RHEA:69857"/>
    </physiologicalReaction>
</comment>